<evidence type="ECO:0000256" key="5">
    <source>
        <dbReference type="ARBA" id="ARBA00022519"/>
    </source>
</evidence>
<dbReference type="RefSeq" id="WP_137094855.1">
    <property type="nucleotide sequence ID" value="NZ_AP022869.1"/>
</dbReference>
<dbReference type="EMBL" id="AP022869">
    <property type="protein sequence ID" value="BCB71465.1"/>
    <property type="molecule type" value="Genomic_DNA"/>
</dbReference>
<dbReference type="AlphaFoldDB" id="A0A6F8XCR5"/>
<evidence type="ECO:0000313" key="14">
    <source>
        <dbReference type="Proteomes" id="UP000501053"/>
    </source>
</evidence>
<sequence length="184" mass="19922">MAQPHHIARRNNTGFTLLELLVALALMGMLAAWGLPSFQALGERSAVASEVNRLQTALTLARNTAITQRSDVTVCPINKDRNDCLSDTDNWSGELVVFIGKPSESIPNQNIVRFFTATSGATSISRTNANVSYLYYTYLGKVGYGARTLDICPTNELTQTSGKSLVINPPGRARVDEDPISCGD</sequence>
<feature type="transmembrane region" description="Helical" evidence="11">
    <location>
        <begin position="12"/>
        <end position="35"/>
    </location>
</feature>
<dbReference type="GO" id="GO:0015627">
    <property type="term" value="C:type II protein secretion system complex"/>
    <property type="evidence" value="ECO:0007669"/>
    <property type="project" value="InterPro"/>
</dbReference>
<dbReference type="Pfam" id="PF07963">
    <property type="entry name" value="N_methyl"/>
    <property type="match status" value="1"/>
</dbReference>
<dbReference type="Proteomes" id="UP000501053">
    <property type="component" value="Chromosome"/>
</dbReference>
<evidence type="ECO:0000256" key="9">
    <source>
        <dbReference type="ARBA" id="ARBA00025772"/>
    </source>
</evidence>
<protein>
    <recommendedName>
        <fullName evidence="2">Type II secretion system protein H</fullName>
    </recommendedName>
    <alternativeName>
        <fullName evidence="10">General secretion pathway protein H</fullName>
    </alternativeName>
</protein>
<keyword evidence="7 11" id="KW-1133">Transmembrane helix</keyword>
<dbReference type="PROSITE" id="PS00409">
    <property type="entry name" value="PROKAR_NTER_METHYL"/>
    <property type="match status" value="1"/>
</dbReference>
<name>A0A6F8XCR5_9GAMM</name>
<keyword evidence="5" id="KW-0997">Cell inner membrane</keyword>
<dbReference type="Pfam" id="PF12019">
    <property type="entry name" value="GspH"/>
    <property type="match status" value="1"/>
</dbReference>
<dbReference type="InterPro" id="IPR022346">
    <property type="entry name" value="T2SS_GspH"/>
</dbReference>
<dbReference type="InterPro" id="IPR045584">
    <property type="entry name" value="Pilin-like"/>
</dbReference>
<evidence type="ECO:0000259" key="12">
    <source>
        <dbReference type="Pfam" id="PF12019"/>
    </source>
</evidence>
<gene>
    <name evidence="13" type="ORF">HMEPL2_18160</name>
</gene>
<evidence type="ECO:0000256" key="4">
    <source>
        <dbReference type="ARBA" id="ARBA00022481"/>
    </source>
</evidence>
<evidence type="ECO:0000256" key="7">
    <source>
        <dbReference type="ARBA" id="ARBA00022989"/>
    </source>
</evidence>
<evidence type="ECO:0000256" key="10">
    <source>
        <dbReference type="ARBA" id="ARBA00030775"/>
    </source>
</evidence>
<dbReference type="NCBIfam" id="TIGR02532">
    <property type="entry name" value="IV_pilin_GFxxxE"/>
    <property type="match status" value="1"/>
</dbReference>
<evidence type="ECO:0000256" key="2">
    <source>
        <dbReference type="ARBA" id="ARBA00021549"/>
    </source>
</evidence>
<evidence type="ECO:0000256" key="6">
    <source>
        <dbReference type="ARBA" id="ARBA00022692"/>
    </source>
</evidence>
<dbReference type="GO" id="GO:0005886">
    <property type="term" value="C:plasma membrane"/>
    <property type="evidence" value="ECO:0007669"/>
    <property type="project" value="UniProtKB-SubCell"/>
</dbReference>
<keyword evidence="8 11" id="KW-0472">Membrane</keyword>
<feature type="domain" description="General secretion pathway GspH" evidence="12">
    <location>
        <begin position="50"/>
        <end position="171"/>
    </location>
</feature>
<organism evidence="13 14">
    <name type="scientific">Vreelandella aquamarina</name>
    <dbReference type="NCBI Taxonomy" id="77097"/>
    <lineage>
        <taxon>Bacteria</taxon>
        <taxon>Pseudomonadati</taxon>
        <taxon>Pseudomonadota</taxon>
        <taxon>Gammaproteobacteria</taxon>
        <taxon>Oceanospirillales</taxon>
        <taxon>Halomonadaceae</taxon>
        <taxon>Vreelandella</taxon>
    </lineage>
</organism>
<keyword evidence="4" id="KW-0488">Methylation</keyword>
<keyword evidence="3" id="KW-1003">Cell membrane</keyword>
<dbReference type="SUPFAM" id="SSF54523">
    <property type="entry name" value="Pili subunits"/>
    <property type="match status" value="1"/>
</dbReference>
<comment type="similarity">
    <text evidence="9">Belongs to the GSP H family.</text>
</comment>
<evidence type="ECO:0000256" key="11">
    <source>
        <dbReference type="SAM" id="Phobius"/>
    </source>
</evidence>
<reference evidence="13 14" key="1">
    <citation type="submission" date="2020-03" db="EMBL/GenBank/DDBJ databases">
        <title>Complete Genome Sequence of Halomonas meridiana strain Eplume2, isolated from hydrothermal-plume in the north east Pacific Ocean.</title>
        <authorList>
            <person name="Kurihara Y."/>
            <person name="Kawai S."/>
            <person name="Sakai A."/>
            <person name="Galipon J."/>
            <person name="Arakawa K."/>
        </authorList>
    </citation>
    <scope>NUCLEOTIDE SEQUENCE [LARGE SCALE GENOMIC DNA]</scope>
    <source>
        <strain evidence="13 14">Eplume2</strain>
    </source>
</reference>
<proteinExistence type="inferred from homology"/>
<dbReference type="Gene3D" id="3.55.40.10">
    <property type="entry name" value="minor pseudopilin epsh domain"/>
    <property type="match status" value="1"/>
</dbReference>
<evidence type="ECO:0000256" key="3">
    <source>
        <dbReference type="ARBA" id="ARBA00022475"/>
    </source>
</evidence>
<keyword evidence="6 11" id="KW-0812">Transmembrane</keyword>
<evidence type="ECO:0000313" key="13">
    <source>
        <dbReference type="EMBL" id="BCB71465.1"/>
    </source>
</evidence>
<keyword evidence="14" id="KW-1185">Reference proteome</keyword>
<accession>A0A6F8XCR5</accession>
<dbReference type="InterPro" id="IPR012902">
    <property type="entry name" value="N_methyl_site"/>
</dbReference>
<comment type="subcellular location">
    <subcellularLocation>
        <location evidence="1">Cell inner membrane</location>
        <topology evidence="1">Single-pass membrane protein</topology>
    </subcellularLocation>
</comment>
<dbReference type="GO" id="GO:0015628">
    <property type="term" value="P:protein secretion by the type II secretion system"/>
    <property type="evidence" value="ECO:0007669"/>
    <property type="project" value="InterPro"/>
</dbReference>
<evidence type="ECO:0000256" key="8">
    <source>
        <dbReference type="ARBA" id="ARBA00023136"/>
    </source>
</evidence>
<evidence type="ECO:0000256" key="1">
    <source>
        <dbReference type="ARBA" id="ARBA00004377"/>
    </source>
</evidence>